<keyword evidence="4" id="KW-1185">Reference proteome</keyword>
<sequence>MHFQWLQCILLAAILGSPLEASARATMIWTIHFRKSLQSADDASSTSNLLRRIKIPGVKIPGAEVPEVALPKLSNAGSTAGNIPHFTPEPNDSKPASSNSNAEQKPCKRADSADCAPPSPGSQDLLLRTIAEPTFLNYKDYMKPLGNDGRTFVGELPWKPDNDAILERPPRGPTGAQEFEDNLKSVTRKLWENLPESANKDANLVATLFVPGKGVWFSSIPHGAGDTLIFNDKVTAPAWYARSEQEYDGIPGGRRLGDMHAEDGAIYQFEKSQGHSQSLSAQQAQNWKFPLGTRLAVYGKYSRVNPKSFKGPCQGVDSPRQPGCLQLISRLGIRQITL</sequence>
<gene>
    <name evidence="3" type="ORF">ACLA_080500</name>
</gene>
<evidence type="ECO:0000256" key="2">
    <source>
        <dbReference type="SAM" id="SignalP"/>
    </source>
</evidence>
<proteinExistence type="predicted"/>
<feature type="chain" id="PRO_5002633153" evidence="2">
    <location>
        <begin position="24"/>
        <end position="338"/>
    </location>
</feature>
<dbReference type="AlphaFoldDB" id="A1CSS9"/>
<feature type="region of interest" description="Disordered" evidence="1">
    <location>
        <begin position="79"/>
        <end position="124"/>
    </location>
</feature>
<feature type="signal peptide" evidence="2">
    <location>
        <begin position="1"/>
        <end position="23"/>
    </location>
</feature>
<dbReference type="KEGG" id="act:ACLA_080500"/>
<accession>A1CSS9</accession>
<dbReference type="VEuPathDB" id="FungiDB:ACLA_080500"/>
<dbReference type="HOGENOM" id="CLU_821299_0_0_1"/>
<dbReference type="EMBL" id="DS027060">
    <property type="protein sequence ID" value="EAW06366.1"/>
    <property type="molecule type" value="Genomic_DNA"/>
</dbReference>
<evidence type="ECO:0000313" key="4">
    <source>
        <dbReference type="Proteomes" id="UP000006701"/>
    </source>
</evidence>
<evidence type="ECO:0000313" key="3">
    <source>
        <dbReference type="EMBL" id="EAW06366.1"/>
    </source>
</evidence>
<protein>
    <submittedName>
        <fullName evidence="3">Uncharacterized protein</fullName>
    </submittedName>
</protein>
<dbReference type="GeneID" id="4700110"/>
<dbReference type="OrthoDB" id="4355152at2759"/>
<name>A1CSS9_ASPCL</name>
<evidence type="ECO:0000256" key="1">
    <source>
        <dbReference type="SAM" id="MobiDB-lite"/>
    </source>
</evidence>
<keyword evidence="2" id="KW-0732">Signal</keyword>
<reference evidence="3 4" key="1">
    <citation type="journal article" date="2008" name="PLoS Genet.">
        <title>Genomic islands in the pathogenic filamentous fungus Aspergillus fumigatus.</title>
        <authorList>
            <person name="Fedorova N.D."/>
            <person name="Khaldi N."/>
            <person name="Joardar V.S."/>
            <person name="Maiti R."/>
            <person name="Amedeo P."/>
            <person name="Anderson M.J."/>
            <person name="Crabtree J."/>
            <person name="Silva J.C."/>
            <person name="Badger J.H."/>
            <person name="Albarraq A."/>
            <person name="Angiuoli S."/>
            <person name="Bussey H."/>
            <person name="Bowyer P."/>
            <person name="Cotty P.J."/>
            <person name="Dyer P.S."/>
            <person name="Egan A."/>
            <person name="Galens K."/>
            <person name="Fraser-Liggett C.M."/>
            <person name="Haas B.J."/>
            <person name="Inman J.M."/>
            <person name="Kent R."/>
            <person name="Lemieux S."/>
            <person name="Malavazi I."/>
            <person name="Orvis J."/>
            <person name="Roemer T."/>
            <person name="Ronning C.M."/>
            <person name="Sundaram J.P."/>
            <person name="Sutton G."/>
            <person name="Turner G."/>
            <person name="Venter J.C."/>
            <person name="White O.R."/>
            <person name="Whitty B.R."/>
            <person name="Youngman P."/>
            <person name="Wolfe K.H."/>
            <person name="Goldman G.H."/>
            <person name="Wortman J.R."/>
            <person name="Jiang B."/>
            <person name="Denning D.W."/>
            <person name="Nierman W.C."/>
        </authorList>
    </citation>
    <scope>NUCLEOTIDE SEQUENCE [LARGE SCALE GENOMIC DNA]</scope>
    <source>
        <strain evidence="4">ATCC 1007 / CBS 513.65 / DSM 816 / NCTC 3887 / NRRL 1</strain>
    </source>
</reference>
<feature type="compositionally biased region" description="Polar residues" evidence="1">
    <location>
        <begin position="94"/>
        <end position="103"/>
    </location>
</feature>
<dbReference type="Proteomes" id="UP000006701">
    <property type="component" value="Unassembled WGS sequence"/>
</dbReference>
<dbReference type="RefSeq" id="XP_001267792.1">
    <property type="nucleotide sequence ID" value="XM_001267791.1"/>
</dbReference>
<organism evidence="3 4">
    <name type="scientific">Aspergillus clavatus (strain ATCC 1007 / CBS 513.65 / DSM 816 / NCTC 3887 / NRRL 1 / QM 1276 / 107)</name>
    <dbReference type="NCBI Taxonomy" id="344612"/>
    <lineage>
        <taxon>Eukaryota</taxon>
        <taxon>Fungi</taxon>
        <taxon>Dikarya</taxon>
        <taxon>Ascomycota</taxon>
        <taxon>Pezizomycotina</taxon>
        <taxon>Eurotiomycetes</taxon>
        <taxon>Eurotiomycetidae</taxon>
        <taxon>Eurotiales</taxon>
        <taxon>Aspergillaceae</taxon>
        <taxon>Aspergillus</taxon>
        <taxon>Aspergillus subgen. Fumigati</taxon>
    </lineage>
</organism>